<evidence type="ECO:0000259" key="7">
    <source>
        <dbReference type="Pfam" id="PF20511"/>
    </source>
</evidence>
<comment type="caution">
    <text evidence="9">The sequence shown here is derived from an EMBL/GenBank/DDBJ whole genome shotgun (WGS) entry which is preliminary data.</text>
</comment>
<evidence type="ECO:0000256" key="1">
    <source>
        <dbReference type="ARBA" id="ARBA00022723"/>
    </source>
</evidence>
<evidence type="ECO:0000256" key="5">
    <source>
        <dbReference type="PIRSR" id="PIRSR036894-1"/>
    </source>
</evidence>
<gene>
    <name evidence="9" type="ORF">HR08_03795</name>
</gene>
<dbReference type="InterPro" id="IPR049071">
    <property type="entry name" value="MPI_cupin_dom"/>
</dbReference>
<dbReference type="GO" id="GO:0005975">
    <property type="term" value="P:carbohydrate metabolic process"/>
    <property type="evidence" value="ECO:0007669"/>
    <property type="project" value="InterPro"/>
</dbReference>
<feature type="binding site" evidence="5">
    <location>
        <position position="182"/>
    </location>
    <ligand>
        <name>Zn(2+)</name>
        <dbReference type="ChEBI" id="CHEBI:29105"/>
    </ligand>
</feature>
<evidence type="ECO:0000256" key="2">
    <source>
        <dbReference type="ARBA" id="ARBA00022833"/>
    </source>
</evidence>
<dbReference type="InterPro" id="IPR014628">
    <property type="entry name" value="Man6P_isomerase_Firm_short"/>
</dbReference>
<evidence type="ECO:0000313" key="9">
    <source>
        <dbReference type="EMBL" id="KGN86447.1"/>
    </source>
</evidence>
<dbReference type="SUPFAM" id="SSF51182">
    <property type="entry name" value="RmlC-like cupins"/>
    <property type="match status" value="1"/>
</dbReference>
<keyword evidence="9" id="KW-0413">Isomerase</keyword>
<dbReference type="PANTHER" id="PTHR42742">
    <property type="entry name" value="TRANSCRIPTIONAL REPRESSOR MPRA"/>
    <property type="match status" value="1"/>
</dbReference>
<feature type="domain" description="Phosphomannose isomerase type I catalytic" evidence="7">
    <location>
        <begin position="20"/>
        <end position="118"/>
    </location>
</feature>
<dbReference type="InterPro" id="IPR011051">
    <property type="entry name" value="RmlC_Cupin_sf"/>
</dbReference>
<dbReference type="PANTHER" id="PTHR42742:SF3">
    <property type="entry name" value="FRUCTOKINASE"/>
    <property type="match status" value="1"/>
</dbReference>
<dbReference type="EMBL" id="JRAI01000036">
    <property type="protein sequence ID" value="KGN86447.1"/>
    <property type="molecule type" value="Genomic_DNA"/>
</dbReference>
<evidence type="ECO:0000259" key="8">
    <source>
        <dbReference type="Pfam" id="PF21621"/>
    </source>
</evidence>
<dbReference type="Proteomes" id="UP000030130">
    <property type="component" value="Unassembled WGS sequence"/>
</dbReference>
<dbReference type="InterPro" id="IPR014710">
    <property type="entry name" value="RmlC-like_jellyroll"/>
</dbReference>
<dbReference type="Pfam" id="PF21621">
    <property type="entry name" value="MPI_cupin_dom"/>
    <property type="match status" value="1"/>
</dbReference>
<dbReference type="InterPro" id="IPR046457">
    <property type="entry name" value="PMI_typeI_cat"/>
</dbReference>
<dbReference type="GO" id="GO:0004476">
    <property type="term" value="F:mannose-6-phosphate isomerase activity"/>
    <property type="evidence" value="ECO:0007669"/>
    <property type="project" value="InterPro"/>
</dbReference>
<organism evidence="9 10">
    <name type="scientific">Porphyromonas gulae</name>
    <dbReference type="NCBI Taxonomy" id="111105"/>
    <lineage>
        <taxon>Bacteria</taxon>
        <taxon>Pseudomonadati</taxon>
        <taxon>Bacteroidota</taxon>
        <taxon>Bacteroidia</taxon>
        <taxon>Bacteroidales</taxon>
        <taxon>Porphyromonadaceae</taxon>
        <taxon>Porphyromonas</taxon>
    </lineage>
</organism>
<dbReference type="CDD" id="cd07010">
    <property type="entry name" value="cupin_PMI_type_I_N_bac"/>
    <property type="match status" value="1"/>
</dbReference>
<reference evidence="9 10" key="1">
    <citation type="submission" date="2014-08" db="EMBL/GenBank/DDBJ databases">
        <title>Porphyromonas gulae strain:COT-052_OH1451 Genome sequencing.</title>
        <authorList>
            <person name="Wallis C."/>
            <person name="Deusch O."/>
            <person name="O'Flynn C."/>
            <person name="Davis I."/>
            <person name="Jospin G."/>
            <person name="Darling A.E."/>
            <person name="Coil D.A."/>
            <person name="Alexiev A."/>
            <person name="Horsfall A."/>
            <person name="Kirkwood N."/>
            <person name="Harris S."/>
            <person name="Eisen J.A."/>
        </authorList>
    </citation>
    <scope>NUCLEOTIDE SEQUENCE [LARGE SCALE GENOMIC DNA]</scope>
    <source>
        <strain evidence="10">COT-052 OH1451</strain>
    </source>
</reference>
<dbReference type="InterPro" id="IPR051804">
    <property type="entry name" value="Carb_Metab_Reg_Kinase/Isom"/>
</dbReference>
<feature type="binding site" evidence="5">
    <location>
        <position position="124"/>
    </location>
    <ligand>
        <name>Zn(2+)</name>
        <dbReference type="ChEBI" id="CHEBI:29105"/>
    </ligand>
</feature>
<feature type="active site" evidence="6">
    <location>
        <position position="202"/>
    </location>
</feature>
<keyword evidence="1 5" id="KW-0479">Metal-binding</keyword>
<name>A0A0A2F8P1_9PORP</name>
<evidence type="ECO:0000256" key="4">
    <source>
        <dbReference type="ARBA" id="ARBA00030762"/>
    </source>
</evidence>
<dbReference type="RefSeq" id="WP_039420593.1">
    <property type="nucleotide sequence ID" value="NZ_JRAI01000036.1"/>
</dbReference>
<evidence type="ECO:0000256" key="6">
    <source>
        <dbReference type="PIRSR" id="PIRSR036894-2"/>
    </source>
</evidence>
<dbReference type="OrthoDB" id="9808275at2"/>
<dbReference type="Pfam" id="PF20511">
    <property type="entry name" value="PMI_typeI_cat"/>
    <property type="match status" value="1"/>
</dbReference>
<accession>A0A0A2F8P1</accession>
<dbReference type="STRING" id="111105.HR09_05200"/>
<protein>
    <recommendedName>
        <fullName evidence="3">Phosphohexomutase</fullName>
    </recommendedName>
    <alternativeName>
        <fullName evidence="4">Phosphomannose isomerase</fullName>
    </alternativeName>
</protein>
<feature type="domain" description="Mannose-6-phosphate isomerase cupin" evidence="8">
    <location>
        <begin position="251"/>
        <end position="315"/>
    </location>
</feature>
<keyword evidence="2 5" id="KW-0862">Zinc</keyword>
<dbReference type="eggNOG" id="COG1482">
    <property type="taxonomic scope" value="Bacteria"/>
</dbReference>
<dbReference type="Gene3D" id="2.60.120.10">
    <property type="entry name" value="Jelly Rolls"/>
    <property type="match status" value="2"/>
</dbReference>
<comment type="cofactor">
    <cofactor evidence="5">
        <name>Zn(2+)</name>
        <dbReference type="ChEBI" id="CHEBI:29105"/>
    </cofactor>
    <text evidence="5">Binds 1 zinc ion per subunit.</text>
</comment>
<dbReference type="PIRSF" id="PIRSF036894">
    <property type="entry name" value="PMI_Firm_short"/>
    <property type="match status" value="1"/>
</dbReference>
<feature type="binding site" evidence="5">
    <location>
        <position position="107"/>
    </location>
    <ligand>
        <name>Zn(2+)</name>
        <dbReference type="ChEBI" id="CHEBI:29105"/>
    </ligand>
</feature>
<sequence>MTDTAQLYPYIFHPILRPVVWGGRRIRPFKGMEPTDENIGESWEISHVSDHYSVVANGPLAGKTIDDLLVYHGEDLLGRHVFERYGRKFPLLIKFIDARDDLSVQVHPDDRLAAERHQSFGKTEMWYVVHADPDARLYSGFSTQSSPEDYERRVAEGTIMQALAEYKVEAGDVFFLPAGRIHAIGAGCFVAEIQQTSDITYRIYDYDRPDANGRLRELHTEWAKDAIDYRLEDSYRTAYTHRPNTAVRLADCPYFRTALLELDKPIRRDLVQEDSFVIYICVEGAITLTDKRGYRLELRQGQSALIPALIADVELVPDPQAGCKLLETYIPASTNC</sequence>
<evidence type="ECO:0000256" key="3">
    <source>
        <dbReference type="ARBA" id="ARBA00029741"/>
    </source>
</evidence>
<evidence type="ECO:0000313" key="10">
    <source>
        <dbReference type="Proteomes" id="UP000030130"/>
    </source>
</evidence>
<dbReference type="AlphaFoldDB" id="A0A0A2F8P1"/>
<dbReference type="GO" id="GO:0008270">
    <property type="term" value="F:zinc ion binding"/>
    <property type="evidence" value="ECO:0007669"/>
    <property type="project" value="InterPro"/>
</dbReference>
<proteinExistence type="predicted"/>